<proteinExistence type="predicted"/>
<dbReference type="AlphaFoldDB" id="A0A9D5K7J8"/>
<evidence type="ECO:0000313" key="2">
    <source>
        <dbReference type="Proteomes" id="UP000630660"/>
    </source>
</evidence>
<protein>
    <submittedName>
        <fullName evidence="1">Uncharacterized protein</fullName>
    </submittedName>
</protein>
<dbReference type="EMBL" id="WJKJ01000022">
    <property type="protein sequence ID" value="MBD3363727.1"/>
    <property type="molecule type" value="Genomic_DNA"/>
</dbReference>
<accession>A0A9D5K7J8</accession>
<comment type="caution">
    <text evidence="1">The sequence shown here is derived from an EMBL/GenBank/DDBJ whole genome shotgun (WGS) entry which is preliminary data.</text>
</comment>
<evidence type="ECO:0000313" key="1">
    <source>
        <dbReference type="EMBL" id="MBD3363727.1"/>
    </source>
</evidence>
<gene>
    <name evidence="1" type="ORF">GF359_00775</name>
</gene>
<dbReference type="Proteomes" id="UP000630660">
    <property type="component" value="Unassembled WGS sequence"/>
</dbReference>
<sequence length="143" mass="16517">MKKLAFFDNGICVMKLKGLPEPGQIENLIEEYVMKVELLPQPLKLIVIDISQMIHMGVRSRQVFSELLIQASRHYGGKIELVIAGGSLNLQRYIQLFCKSIGFKDRSHVLADMEEANLWIDDWLKKQDPSFKHEVYSLREQTV</sequence>
<organism evidence="1 2">
    <name type="scientific">candidate division WOR-3 bacterium</name>
    <dbReference type="NCBI Taxonomy" id="2052148"/>
    <lineage>
        <taxon>Bacteria</taxon>
        <taxon>Bacteria division WOR-3</taxon>
    </lineage>
</organism>
<name>A0A9D5K7J8_UNCW3</name>
<reference evidence="1" key="1">
    <citation type="submission" date="2019-11" db="EMBL/GenBank/DDBJ databases">
        <title>Microbial mats filling the niche in hypersaline microbial mats.</title>
        <authorList>
            <person name="Wong H.L."/>
            <person name="Macleod F.I."/>
            <person name="White R.A. III"/>
            <person name="Burns B.P."/>
        </authorList>
    </citation>
    <scope>NUCLEOTIDE SEQUENCE</scope>
    <source>
        <strain evidence="1">Bin_327</strain>
    </source>
</reference>